<dbReference type="InterPro" id="IPR010985">
    <property type="entry name" value="Ribbon_hlx_hlx"/>
</dbReference>
<comment type="similarity">
    <text evidence="1">Belongs to the ParD antitoxin family.</text>
</comment>
<accession>A0ABP3WDG8</accession>
<dbReference type="NCBIfam" id="TIGR02606">
    <property type="entry name" value="antidote_CC2985"/>
    <property type="match status" value="1"/>
</dbReference>
<dbReference type="InterPro" id="IPR038296">
    <property type="entry name" value="ParD_sf"/>
</dbReference>
<keyword evidence="6" id="KW-1185">Reference proteome</keyword>
<gene>
    <name evidence="5" type="ORF">GCM10009111_03420</name>
</gene>
<dbReference type="EMBL" id="BAAAFA010000001">
    <property type="protein sequence ID" value="GAA0811222.1"/>
    <property type="molecule type" value="Genomic_DNA"/>
</dbReference>
<evidence type="ECO:0000313" key="5">
    <source>
        <dbReference type="EMBL" id="GAA0811222.1"/>
    </source>
</evidence>
<evidence type="ECO:0000313" key="6">
    <source>
        <dbReference type="Proteomes" id="UP001500021"/>
    </source>
</evidence>
<dbReference type="Gene3D" id="6.10.10.120">
    <property type="entry name" value="Antitoxin ParD1-like"/>
    <property type="match status" value="1"/>
</dbReference>
<dbReference type="RefSeq" id="WP_343814261.1">
    <property type="nucleotide sequence ID" value="NZ_BAAAFA010000001.1"/>
</dbReference>
<organism evidence="5 6">
    <name type="scientific">Colwellia asteriadis</name>
    <dbReference type="NCBI Taxonomy" id="517723"/>
    <lineage>
        <taxon>Bacteria</taxon>
        <taxon>Pseudomonadati</taxon>
        <taxon>Pseudomonadota</taxon>
        <taxon>Gammaproteobacteria</taxon>
        <taxon>Alteromonadales</taxon>
        <taxon>Colwelliaceae</taxon>
        <taxon>Colwellia</taxon>
    </lineage>
</organism>
<dbReference type="PANTHER" id="PTHR36582:SF2">
    <property type="entry name" value="ANTITOXIN PARD"/>
    <property type="match status" value="1"/>
</dbReference>
<evidence type="ECO:0000256" key="1">
    <source>
        <dbReference type="ARBA" id="ARBA00008580"/>
    </source>
</evidence>
<sequence>MNITLGKEFERRIAEKVSDGLYTSASEVIRDGLRLLFEKDVAKNQQLEILREEVAKGFEQLAVGESSNRSVMDIFEQASLSVNKQSESKGDNANL</sequence>
<keyword evidence="3" id="KW-1277">Toxin-antitoxin system</keyword>
<dbReference type="CDD" id="cd22231">
    <property type="entry name" value="RHH_NikR_HicB-like"/>
    <property type="match status" value="1"/>
</dbReference>
<comment type="function">
    <text evidence="4">Antitoxin component of a type II toxin-antitoxin (TA) system. Neutralizes the effect of toxin ParE.</text>
</comment>
<dbReference type="Proteomes" id="UP001500021">
    <property type="component" value="Unassembled WGS sequence"/>
</dbReference>
<evidence type="ECO:0000256" key="2">
    <source>
        <dbReference type="ARBA" id="ARBA00017940"/>
    </source>
</evidence>
<dbReference type="InterPro" id="IPR022789">
    <property type="entry name" value="ParD"/>
</dbReference>
<dbReference type="SUPFAM" id="SSF47598">
    <property type="entry name" value="Ribbon-helix-helix"/>
    <property type="match status" value="1"/>
</dbReference>
<proteinExistence type="inferred from homology"/>
<dbReference type="PANTHER" id="PTHR36582">
    <property type="entry name" value="ANTITOXIN PARD"/>
    <property type="match status" value="1"/>
</dbReference>
<protein>
    <recommendedName>
        <fullName evidence="2">Antitoxin ParD</fullName>
    </recommendedName>
</protein>
<evidence type="ECO:0000256" key="3">
    <source>
        <dbReference type="ARBA" id="ARBA00022649"/>
    </source>
</evidence>
<dbReference type="Pfam" id="PF03693">
    <property type="entry name" value="ParD_antitoxin"/>
    <property type="match status" value="1"/>
</dbReference>
<comment type="caution">
    <text evidence="5">The sequence shown here is derived from an EMBL/GenBank/DDBJ whole genome shotgun (WGS) entry which is preliminary data.</text>
</comment>
<evidence type="ECO:0000256" key="4">
    <source>
        <dbReference type="ARBA" id="ARBA00037106"/>
    </source>
</evidence>
<name>A0ABP3WDG8_9GAMM</name>
<reference evidence="6" key="1">
    <citation type="journal article" date="2019" name="Int. J. Syst. Evol. Microbiol.">
        <title>The Global Catalogue of Microorganisms (GCM) 10K type strain sequencing project: providing services to taxonomists for standard genome sequencing and annotation.</title>
        <authorList>
            <consortium name="The Broad Institute Genomics Platform"/>
            <consortium name="The Broad Institute Genome Sequencing Center for Infectious Disease"/>
            <person name="Wu L."/>
            <person name="Ma J."/>
        </authorList>
    </citation>
    <scope>NUCLEOTIDE SEQUENCE [LARGE SCALE GENOMIC DNA]</scope>
    <source>
        <strain evidence="6">JCM 15608</strain>
    </source>
</reference>